<comment type="caution">
    <text evidence="8">The sequence shown here is derived from an EMBL/GenBank/DDBJ whole genome shotgun (WGS) entry which is preliminary data.</text>
</comment>
<evidence type="ECO:0000256" key="4">
    <source>
        <dbReference type="ARBA" id="ARBA00022759"/>
    </source>
</evidence>
<dbReference type="GO" id="GO:0016787">
    <property type="term" value="F:hydrolase activity"/>
    <property type="evidence" value="ECO:0007669"/>
    <property type="project" value="UniProtKB-KW"/>
</dbReference>
<evidence type="ECO:0008006" key="10">
    <source>
        <dbReference type="Google" id="ProtNLM"/>
    </source>
</evidence>
<evidence type="ECO:0000256" key="7">
    <source>
        <dbReference type="ARBA" id="ARBA00023016"/>
    </source>
</evidence>
<dbReference type="Gene3D" id="3.30.920.30">
    <property type="entry name" value="Hypothetical protein"/>
    <property type="match status" value="1"/>
</dbReference>
<reference evidence="8 9" key="1">
    <citation type="journal article" date="2015" name="Sci. Rep.">
        <title>Functional and structural properties of a novel cellulosome-like multienzyme complex: efficient glycoside hydrolysis of water-insoluble 7-xylosyl-10-deacetylpaclitaxel.</title>
        <authorList>
            <person name="Dou T.Y."/>
            <person name="Luan H.W."/>
            <person name="Ge G.B."/>
            <person name="Dong M.M."/>
            <person name="Zou H.F."/>
            <person name="He Y.Q."/>
            <person name="Cui P."/>
            <person name="Wang J.Y."/>
            <person name="Hao D.C."/>
            <person name="Yang S.L."/>
            <person name="Yang L."/>
        </authorList>
    </citation>
    <scope>NUCLEOTIDE SEQUENCE [LARGE SCALE GENOMIC DNA]</scope>
    <source>
        <strain evidence="8 9">F16</strain>
    </source>
</reference>
<name>A0A0M0F5Z6_CELCE</name>
<evidence type="ECO:0000256" key="5">
    <source>
        <dbReference type="ARBA" id="ARBA00022801"/>
    </source>
</evidence>
<dbReference type="InterPro" id="IPR012933">
    <property type="entry name" value="HicA_mRNA_interferase"/>
</dbReference>
<keyword evidence="6" id="KW-0694">RNA-binding</keyword>
<evidence type="ECO:0000256" key="2">
    <source>
        <dbReference type="ARBA" id="ARBA00022649"/>
    </source>
</evidence>
<proteinExistence type="inferred from homology"/>
<keyword evidence="2" id="KW-1277">Toxin-antitoxin system</keyword>
<dbReference type="SUPFAM" id="SSF54786">
    <property type="entry name" value="YcfA/nrd intein domain"/>
    <property type="match status" value="1"/>
</dbReference>
<gene>
    <name evidence="8" type="ORF">M768_14000</name>
</gene>
<evidence type="ECO:0000256" key="6">
    <source>
        <dbReference type="ARBA" id="ARBA00022884"/>
    </source>
</evidence>
<keyword evidence="7" id="KW-0346">Stress response</keyword>
<dbReference type="GO" id="GO:0003729">
    <property type="term" value="F:mRNA binding"/>
    <property type="evidence" value="ECO:0007669"/>
    <property type="project" value="InterPro"/>
</dbReference>
<keyword evidence="3" id="KW-0540">Nuclease</keyword>
<evidence type="ECO:0000256" key="1">
    <source>
        <dbReference type="ARBA" id="ARBA00006620"/>
    </source>
</evidence>
<sequence length="64" mass="7157">MRRTELIKRIGKTAKAQGAEAIFTEGGSHTKVRLGDRQTVIPRHNEINEHTARAILKHLEGEGK</sequence>
<evidence type="ECO:0000313" key="8">
    <source>
        <dbReference type="EMBL" id="KON72616.1"/>
    </source>
</evidence>
<organism evidence="8 9">
    <name type="scientific">Cellulosimicrobium cellulans F16</name>
    <dbReference type="NCBI Taxonomy" id="1350482"/>
    <lineage>
        <taxon>Bacteria</taxon>
        <taxon>Bacillati</taxon>
        <taxon>Actinomycetota</taxon>
        <taxon>Actinomycetes</taxon>
        <taxon>Micrococcales</taxon>
        <taxon>Promicromonosporaceae</taxon>
        <taxon>Cellulosimicrobium</taxon>
    </lineage>
</organism>
<protein>
    <recommendedName>
        <fullName evidence="10">Type II toxin-antitoxin system HicA family toxin</fullName>
    </recommendedName>
</protein>
<dbReference type="EMBL" id="ATNL01000011">
    <property type="protein sequence ID" value="KON72616.1"/>
    <property type="molecule type" value="Genomic_DNA"/>
</dbReference>
<evidence type="ECO:0000256" key="3">
    <source>
        <dbReference type="ARBA" id="ARBA00022722"/>
    </source>
</evidence>
<dbReference type="AlphaFoldDB" id="A0A0M0F5Z6"/>
<dbReference type="GO" id="GO:0004519">
    <property type="term" value="F:endonuclease activity"/>
    <property type="evidence" value="ECO:0007669"/>
    <property type="project" value="UniProtKB-KW"/>
</dbReference>
<accession>A0A0M0F5Z6</accession>
<dbReference type="InterPro" id="IPR038570">
    <property type="entry name" value="HicA_sf"/>
</dbReference>
<keyword evidence="4" id="KW-0255">Endonuclease</keyword>
<dbReference type="RefSeq" id="WP_053371129.1">
    <property type="nucleotide sequence ID" value="NZ_KQ435292.1"/>
</dbReference>
<dbReference type="Proteomes" id="UP000037387">
    <property type="component" value="Unassembled WGS sequence"/>
</dbReference>
<keyword evidence="5" id="KW-0378">Hydrolase</keyword>
<dbReference type="Pfam" id="PF07927">
    <property type="entry name" value="HicA_toxin"/>
    <property type="match status" value="1"/>
</dbReference>
<comment type="similarity">
    <text evidence="1">Belongs to the HicA mRNA interferase family.</text>
</comment>
<keyword evidence="9" id="KW-1185">Reference proteome</keyword>
<evidence type="ECO:0000313" key="9">
    <source>
        <dbReference type="Proteomes" id="UP000037387"/>
    </source>
</evidence>